<feature type="coiled-coil region" evidence="17">
    <location>
        <begin position="58"/>
        <end position="154"/>
    </location>
</feature>
<evidence type="ECO:0000256" key="17">
    <source>
        <dbReference type="SAM" id="Coils"/>
    </source>
</evidence>
<comment type="subcellular location">
    <subcellularLocation>
        <location evidence="15">Cell membrane</location>
        <topology evidence="15">Single-pass membrane protein</topology>
    </subcellularLocation>
    <subcellularLocation>
        <location evidence="14">Endomembrane system</location>
        <topology evidence="14">Single-pass membrane protein</topology>
    </subcellularLocation>
</comment>
<dbReference type="HAMAP" id="MF_01398">
    <property type="entry name" value="ATP_synth_b_bprime"/>
    <property type="match status" value="1"/>
</dbReference>
<sequence length="188" mass="20967">MLDLITIIAAGGVEGEVVGEANTLAGQFGVDWTFFIAQSINFVIVAAILWYFAFKPVIKTLEERKQKINDGLQFAEEMKVRLSDTEKQAAEKLRDASEEAANIVKEARENASSFVEKQTQEAVQQAEHIVAKAKEAMEQERKQMLAEIREEVAQLVVQTSAKVLDRELSADEKGRFSETAAKEIYANN</sequence>
<dbReference type="PANTHER" id="PTHR33445:SF1">
    <property type="entry name" value="ATP SYNTHASE SUBUNIT B"/>
    <property type="match status" value="1"/>
</dbReference>
<evidence type="ECO:0000256" key="10">
    <source>
        <dbReference type="ARBA" id="ARBA00023310"/>
    </source>
</evidence>
<evidence type="ECO:0000256" key="13">
    <source>
        <dbReference type="ARBA" id="ARBA00026054"/>
    </source>
</evidence>
<proteinExistence type="inferred from homology"/>
<dbReference type="GO" id="GO:0005886">
    <property type="term" value="C:plasma membrane"/>
    <property type="evidence" value="ECO:0007669"/>
    <property type="project" value="UniProtKB-SubCell"/>
</dbReference>
<evidence type="ECO:0000256" key="11">
    <source>
        <dbReference type="ARBA" id="ARBA00025198"/>
    </source>
</evidence>
<name>A0AAQ3LD64_9BACT</name>
<dbReference type="GO" id="GO:0045259">
    <property type="term" value="C:proton-transporting ATP synthase complex"/>
    <property type="evidence" value="ECO:0007669"/>
    <property type="project" value="UniProtKB-KW"/>
</dbReference>
<keyword evidence="5 15" id="KW-0812">Transmembrane</keyword>
<dbReference type="PANTHER" id="PTHR33445">
    <property type="entry name" value="ATP SYNTHASE SUBUNIT B', CHLOROPLASTIC"/>
    <property type="match status" value="1"/>
</dbReference>
<keyword evidence="6 15" id="KW-0375">Hydrogen ion transport</keyword>
<keyword evidence="17" id="KW-0175">Coiled coil</keyword>
<evidence type="ECO:0000256" key="12">
    <source>
        <dbReference type="ARBA" id="ARBA00025614"/>
    </source>
</evidence>
<evidence type="ECO:0000313" key="18">
    <source>
        <dbReference type="EMBL" id="WOO42279.1"/>
    </source>
</evidence>
<dbReference type="InterPro" id="IPR005864">
    <property type="entry name" value="ATP_synth_F0_bsu_bac"/>
</dbReference>
<accession>A0AAQ3LD64</accession>
<evidence type="ECO:0000256" key="15">
    <source>
        <dbReference type="HAMAP-Rule" id="MF_01398"/>
    </source>
</evidence>
<reference evidence="18 19" key="1">
    <citation type="submission" date="2023-10" db="EMBL/GenBank/DDBJ databases">
        <title>Rubellicoccus peritrichatus gen. nov., sp. nov., isolated from an algae of coral reef tank.</title>
        <authorList>
            <person name="Luo J."/>
        </authorList>
    </citation>
    <scope>NUCLEOTIDE SEQUENCE [LARGE SCALE GENOMIC DNA]</scope>
    <source>
        <strain evidence="18 19">CR14</strain>
    </source>
</reference>
<evidence type="ECO:0000256" key="5">
    <source>
        <dbReference type="ARBA" id="ARBA00022692"/>
    </source>
</evidence>
<evidence type="ECO:0000256" key="7">
    <source>
        <dbReference type="ARBA" id="ARBA00022989"/>
    </source>
</evidence>
<comment type="subunit">
    <text evidence="13">F-type ATPases have 2 components, F(1) - the catalytic core - and F(0) - the membrane proton channel. F(1) has five subunits: alpha(3), beta(3), gamma(1), delta(1), epsilon(1). F(0) has four main subunits: a(1), b(2) and c(10-14). The alpha and beta chains form an alternating ring which encloses part of the gamma chain. F(1) is attached to F(0) by a central stalk formed by the gamma and epsilon chains, while a peripheral stalk is formed by the delta and b chains.</text>
</comment>
<dbReference type="AlphaFoldDB" id="A0AAQ3LD64"/>
<dbReference type="Pfam" id="PF00430">
    <property type="entry name" value="ATP-synt_B"/>
    <property type="match status" value="1"/>
</dbReference>
<dbReference type="NCBIfam" id="TIGR01144">
    <property type="entry name" value="ATP_synt_b"/>
    <property type="match status" value="1"/>
</dbReference>
<dbReference type="KEGG" id="puo:RZN69_04200"/>
<dbReference type="Gene3D" id="6.10.250.1580">
    <property type="match status" value="1"/>
</dbReference>
<keyword evidence="3 15" id="KW-1003">Cell membrane</keyword>
<dbReference type="Proteomes" id="UP001304300">
    <property type="component" value="Chromosome"/>
</dbReference>
<comment type="function">
    <text evidence="12">Component of the F(0) channel, it forms part of the peripheral stalk, linking F(1) to F(0). The b'-subunit is a diverged and duplicated form of b found in plants and photosynthetic bacteria.</text>
</comment>
<dbReference type="SUPFAM" id="SSF81573">
    <property type="entry name" value="F1F0 ATP synthase subunit B, membrane domain"/>
    <property type="match status" value="1"/>
</dbReference>
<dbReference type="EMBL" id="CP136920">
    <property type="protein sequence ID" value="WOO42279.1"/>
    <property type="molecule type" value="Genomic_DNA"/>
</dbReference>
<keyword evidence="4 15" id="KW-0138">CF(0)</keyword>
<dbReference type="InterPro" id="IPR028987">
    <property type="entry name" value="ATP_synth_B-like_membr_sf"/>
</dbReference>
<dbReference type="RefSeq" id="WP_317834796.1">
    <property type="nucleotide sequence ID" value="NZ_CP136920.1"/>
</dbReference>
<comment type="subunit">
    <text evidence="15">F-type ATPases have 2 components, F(1) - the catalytic core - and F(0) - the membrane proton channel. F(1) has five subunits: alpha(3), beta(3), gamma(1), delta(1), epsilon(1). F(0) has three main subunits: a(1), b(2) and c(10-14). The alpha and beta chains form an alternating ring which encloses part of the gamma chain. F(1) is attached to F(0) by a central stalk formed by the gamma and epsilon chains, while a peripheral stalk is formed by the delta and b chains.</text>
</comment>
<dbReference type="GO" id="GO:0046933">
    <property type="term" value="F:proton-transporting ATP synthase activity, rotational mechanism"/>
    <property type="evidence" value="ECO:0007669"/>
    <property type="project" value="UniProtKB-UniRule"/>
</dbReference>
<evidence type="ECO:0000256" key="14">
    <source>
        <dbReference type="ARBA" id="ARBA00037847"/>
    </source>
</evidence>
<evidence type="ECO:0000256" key="6">
    <source>
        <dbReference type="ARBA" id="ARBA00022781"/>
    </source>
</evidence>
<keyword evidence="9 15" id="KW-0472">Membrane</keyword>
<evidence type="ECO:0000256" key="9">
    <source>
        <dbReference type="ARBA" id="ARBA00023136"/>
    </source>
</evidence>
<dbReference type="InterPro" id="IPR002146">
    <property type="entry name" value="ATP_synth_b/b'su_bac/chlpt"/>
</dbReference>
<evidence type="ECO:0000256" key="3">
    <source>
        <dbReference type="ARBA" id="ARBA00022475"/>
    </source>
</evidence>
<keyword evidence="19" id="KW-1185">Reference proteome</keyword>
<evidence type="ECO:0000256" key="16">
    <source>
        <dbReference type="RuleBase" id="RU003848"/>
    </source>
</evidence>
<feature type="transmembrane region" description="Helical" evidence="15">
    <location>
        <begin position="32"/>
        <end position="54"/>
    </location>
</feature>
<keyword evidence="8 15" id="KW-0406">Ion transport</keyword>
<dbReference type="GO" id="GO:0012505">
    <property type="term" value="C:endomembrane system"/>
    <property type="evidence" value="ECO:0007669"/>
    <property type="project" value="UniProtKB-SubCell"/>
</dbReference>
<evidence type="ECO:0000313" key="19">
    <source>
        <dbReference type="Proteomes" id="UP001304300"/>
    </source>
</evidence>
<organism evidence="18 19">
    <name type="scientific">Rubellicoccus peritrichatus</name>
    <dbReference type="NCBI Taxonomy" id="3080537"/>
    <lineage>
        <taxon>Bacteria</taxon>
        <taxon>Pseudomonadati</taxon>
        <taxon>Verrucomicrobiota</taxon>
        <taxon>Opitutia</taxon>
        <taxon>Puniceicoccales</taxon>
        <taxon>Cerasicoccaceae</taxon>
        <taxon>Rubellicoccus</taxon>
    </lineage>
</organism>
<comment type="function">
    <text evidence="11 15">F(1)F(0) ATP synthase produces ATP from ADP in the presence of a proton or sodium gradient. F-type ATPases consist of two structural domains, F(1) containing the extramembraneous catalytic core and F(0) containing the membrane proton channel, linked together by a central stalk and a peripheral stalk. During catalysis, ATP synthesis in the catalytic domain of F(1) is coupled via a rotary mechanism of the central stalk subunits to proton translocation.</text>
</comment>
<dbReference type="GO" id="GO:0046961">
    <property type="term" value="F:proton-transporting ATPase activity, rotational mechanism"/>
    <property type="evidence" value="ECO:0007669"/>
    <property type="project" value="TreeGrafter"/>
</dbReference>
<keyword evidence="10 15" id="KW-0066">ATP synthesis</keyword>
<dbReference type="InterPro" id="IPR050059">
    <property type="entry name" value="ATP_synthase_B_chain"/>
</dbReference>
<keyword evidence="7 15" id="KW-1133">Transmembrane helix</keyword>
<gene>
    <name evidence="15 18" type="primary">atpF</name>
    <name evidence="18" type="ORF">RZN69_04200</name>
</gene>
<evidence type="ECO:0000256" key="2">
    <source>
        <dbReference type="ARBA" id="ARBA00022448"/>
    </source>
</evidence>
<protein>
    <recommendedName>
        <fullName evidence="15">ATP synthase subunit b</fullName>
    </recommendedName>
    <alternativeName>
        <fullName evidence="15">ATP synthase F(0) sector subunit b</fullName>
    </alternativeName>
    <alternativeName>
        <fullName evidence="15">ATPase subunit I</fullName>
    </alternativeName>
    <alternativeName>
        <fullName evidence="15">F-type ATPase subunit b</fullName>
        <shortName evidence="15">F-ATPase subunit b</shortName>
    </alternativeName>
</protein>
<dbReference type="CDD" id="cd06503">
    <property type="entry name" value="ATP-synt_Fo_b"/>
    <property type="match status" value="1"/>
</dbReference>
<evidence type="ECO:0000256" key="1">
    <source>
        <dbReference type="ARBA" id="ARBA00005513"/>
    </source>
</evidence>
<evidence type="ECO:0000256" key="8">
    <source>
        <dbReference type="ARBA" id="ARBA00023065"/>
    </source>
</evidence>
<keyword evidence="2 15" id="KW-0813">Transport</keyword>
<comment type="similarity">
    <text evidence="1 15 16">Belongs to the ATPase B chain family.</text>
</comment>
<evidence type="ECO:0000256" key="4">
    <source>
        <dbReference type="ARBA" id="ARBA00022547"/>
    </source>
</evidence>